<dbReference type="GO" id="GO:0000122">
    <property type="term" value="P:negative regulation of transcription by RNA polymerase II"/>
    <property type="evidence" value="ECO:0007669"/>
    <property type="project" value="UniProtKB-ARBA"/>
</dbReference>
<evidence type="ECO:0000256" key="2">
    <source>
        <dbReference type="ARBA" id="ARBA00023015"/>
    </source>
</evidence>
<dbReference type="Gene3D" id="2.60.40.820">
    <property type="entry name" value="Transcription factor, T-box"/>
    <property type="match status" value="1"/>
</dbReference>
<dbReference type="GO" id="GO:0001708">
    <property type="term" value="P:cell fate specification"/>
    <property type="evidence" value="ECO:0007669"/>
    <property type="project" value="TreeGrafter"/>
</dbReference>
<dbReference type="InterPro" id="IPR022582">
    <property type="entry name" value="TBX2/3_TAD"/>
</dbReference>
<name>G5AKX9_HETGA</name>
<dbReference type="CDD" id="cd20188">
    <property type="entry name" value="T-box_TBX2_3-like"/>
    <property type="match status" value="1"/>
</dbReference>
<keyword evidence="4" id="KW-0804">Transcription</keyword>
<dbReference type="Pfam" id="PF20627">
    <property type="entry name" value="TBX2-3_RD"/>
    <property type="match status" value="1"/>
</dbReference>
<feature type="domain" description="T-box" evidence="8">
    <location>
        <begin position="338"/>
        <end position="516"/>
    </location>
</feature>
<dbReference type="Proteomes" id="UP000006813">
    <property type="component" value="Unassembled WGS sequence"/>
</dbReference>
<gene>
    <name evidence="9" type="ORF">GW7_10168</name>
</gene>
<evidence type="ECO:0000256" key="5">
    <source>
        <dbReference type="ARBA" id="ARBA00023242"/>
    </source>
</evidence>
<comment type="caution">
    <text evidence="6">Lacks conserved residue(s) required for the propagation of feature annotation.</text>
</comment>
<dbReference type="SUPFAM" id="SSF49417">
    <property type="entry name" value="p53-like transcription factors"/>
    <property type="match status" value="1"/>
</dbReference>
<feature type="compositionally biased region" description="Basic and acidic residues" evidence="7">
    <location>
        <begin position="535"/>
        <end position="545"/>
    </location>
</feature>
<evidence type="ECO:0000259" key="8">
    <source>
        <dbReference type="PROSITE" id="PS50252"/>
    </source>
</evidence>
<feature type="region of interest" description="Disordered" evidence="7">
    <location>
        <begin position="220"/>
        <end position="250"/>
    </location>
</feature>
<dbReference type="PRINTS" id="PR00937">
    <property type="entry name" value="TBOX"/>
</dbReference>
<dbReference type="PANTHER" id="PTHR11267">
    <property type="entry name" value="T-BOX PROTEIN-RELATED"/>
    <property type="match status" value="1"/>
</dbReference>
<evidence type="ECO:0000256" key="7">
    <source>
        <dbReference type="SAM" id="MobiDB-lite"/>
    </source>
</evidence>
<dbReference type="AlphaFoldDB" id="G5AKX9"/>
<keyword evidence="3 6" id="KW-0238">DNA-binding</keyword>
<dbReference type="InterPro" id="IPR036960">
    <property type="entry name" value="T-box_sf"/>
</dbReference>
<dbReference type="GO" id="GO:0005634">
    <property type="term" value="C:nucleus"/>
    <property type="evidence" value="ECO:0007669"/>
    <property type="project" value="UniProtKB-SubCell"/>
</dbReference>
<dbReference type="eggNOG" id="KOG3585">
    <property type="taxonomic scope" value="Eukaryota"/>
</dbReference>
<comment type="subcellular location">
    <subcellularLocation>
        <location evidence="1 6">Nucleus</location>
    </subcellularLocation>
</comment>
<evidence type="ECO:0000313" key="9">
    <source>
        <dbReference type="EMBL" id="EHA97672.1"/>
    </source>
</evidence>
<feature type="compositionally biased region" description="Basic and acidic residues" evidence="7">
    <location>
        <begin position="227"/>
        <end position="247"/>
    </location>
</feature>
<dbReference type="PANTHER" id="PTHR11267:SF181">
    <property type="entry name" value="OPTOMOTOR-BLIND PROTEIN"/>
    <property type="match status" value="1"/>
</dbReference>
<dbReference type="GO" id="GO:0000978">
    <property type="term" value="F:RNA polymerase II cis-regulatory region sequence-specific DNA binding"/>
    <property type="evidence" value="ECO:0007669"/>
    <property type="project" value="InterPro"/>
</dbReference>
<accession>G5AKX9</accession>
<dbReference type="Pfam" id="PF12598">
    <property type="entry name" value="TBX2-3_TAD"/>
    <property type="match status" value="1"/>
</dbReference>
<dbReference type="FunFam" id="2.60.40.820:FF:000003">
    <property type="entry name" value="T-box transcription factor TBX3"/>
    <property type="match status" value="1"/>
</dbReference>
<dbReference type="GO" id="GO:0045893">
    <property type="term" value="P:positive regulation of DNA-templated transcription"/>
    <property type="evidence" value="ECO:0007669"/>
    <property type="project" value="InterPro"/>
</dbReference>
<dbReference type="STRING" id="10181.G5AKX9"/>
<dbReference type="InterPro" id="IPR008967">
    <property type="entry name" value="p53-like_TF_DNA-bd_sf"/>
</dbReference>
<evidence type="ECO:0000256" key="1">
    <source>
        <dbReference type="ARBA" id="ARBA00004123"/>
    </source>
</evidence>
<evidence type="ECO:0000256" key="4">
    <source>
        <dbReference type="ARBA" id="ARBA00023163"/>
    </source>
</evidence>
<dbReference type="SMART" id="SM00425">
    <property type="entry name" value="TBOX"/>
    <property type="match status" value="1"/>
</dbReference>
<dbReference type="PROSITE" id="PS50252">
    <property type="entry name" value="TBOX_3"/>
    <property type="match status" value="1"/>
</dbReference>
<evidence type="ECO:0000256" key="3">
    <source>
        <dbReference type="ARBA" id="ARBA00023125"/>
    </source>
</evidence>
<dbReference type="FunCoup" id="G5AKX9">
    <property type="interactions" value="420"/>
</dbReference>
<dbReference type="GO" id="GO:0000785">
    <property type="term" value="C:chromatin"/>
    <property type="evidence" value="ECO:0007669"/>
    <property type="project" value="TreeGrafter"/>
</dbReference>
<dbReference type="InterPro" id="IPR018186">
    <property type="entry name" value="TF_T-box_CS"/>
</dbReference>
<sequence length="779" mass="85595">MTVPGILHCPLDPRPGILLSGKVHQILALPPPRAIGALRQGRPCFVPALNIREVTVLTHSSSWLLKPDKCLSFPVTLSPPGSQALVPLRMDPGPPLGTGRDPTSRSPRARLEKAQIPKSSGRDQAPLLLRFRERTVLEVRIDRVDLTRHTVPPRGEGSGVEWTGQDLVGRCNHFVQSLHSPLCTLRDIRVEYREPASTRKMRYKRERDFLLSCSPGKAESSAFADASSEKGRGRDKGAGEEKEEEGKCMSLSMRDPVIPGTSMAYHPFLPHRAPDFAMSAVLGHQPPFFPALTLPPNGATALSLPGALAKPIMDLAPLRPLKAMEPEEEVEDDPKVHLEAKELWDQFHKRGTEMVITKSGRRMFPPFKVRCSGLDKKAKYILLMDIIAADDCRYKFHNSRWMVAGKADPEMPKRMYIHPDSPATGEQWMSKVVTFHKLKLTNNISDKHGFTILNSMHKYQPRFHIVRANDILKLPYSTFRTYLFPETEFIAVTAYQNDKITQLKIDNNPFAKGFRDTGNGRREKRKQLTLQSMRVFDERHKKENGTSDESSSEHATFSCFAQASSPAVSTVGTSNLKGEALSRTPASSAPVNRGQGSHGVQVCPVFLESRGELRTPPILICVCETSWQGLAMSPFGSLFPYPYTYMAAAAAASSAAASSSMHRHPFLSLNSMRPRLRYSPYSIPVPVPDSSSLLSTALPAMAAGPLDAKAALAVSPASVAAVDSGSELNSRSSTLSSSSVSLSPKLCSEKEAATSELQSIQRLVSGLEAKPERSRSESP</sequence>
<keyword evidence="2" id="KW-0805">Transcription regulation</keyword>
<dbReference type="PROSITE" id="PS01264">
    <property type="entry name" value="TBOX_2"/>
    <property type="match status" value="1"/>
</dbReference>
<reference evidence="9 10" key="1">
    <citation type="journal article" date="2011" name="Nature">
        <title>Genome sequencing reveals insights into physiology and longevity of the naked mole rat.</title>
        <authorList>
            <person name="Kim E.B."/>
            <person name="Fang X."/>
            <person name="Fushan A.A."/>
            <person name="Huang Z."/>
            <person name="Lobanov A.V."/>
            <person name="Han L."/>
            <person name="Marino S.M."/>
            <person name="Sun X."/>
            <person name="Turanov A.A."/>
            <person name="Yang P."/>
            <person name="Yim S.H."/>
            <person name="Zhao X."/>
            <person name="Kasaikina M.V."/>
            <person name="Stoletzki N."/>
            <person name="Peng C."/>
            <person name="Polak P."/>
            <person name="Xiong Z."/>
            <person name="Kiezun A."/>
            <person name="Zhu Y."/>
            <person name="Chen Y."/>
            <person name="Kryukov G.V."/>
            <person name="Zhang Q."/>
            <person name="Peshkin L."/>
            <person name="Yang L."/>
            <person name="Bronson R.T."/>
            <person name="Buffenstein R."/>
            <person name="Wang B."/>
            <person name="Han C."/>
            <person name="Li Q."/>
            <person name="Chen L."/>
            <person name="Zhao W."/>
            <person name="Sunyaev S.R."/>
            <person name="Park T.J."/>
            <person name="Zhang G."/>
            <person name="Wang J."/>
            <person name="Gladyshev V.N."/>
        </authorList>
    </citation>
    <scope>NUCLEOTIDE SEQUENCE [LARGE SCALE GENOMIC DNA]</scope>
</reference>
<keyword evidence="5 6" id="KW-0539">Nucleus</keyword>
<evidence type="ECO:0000313" key="10">
    <source>
        <dbReference type="Proteomes" id="UP000006813"/>
    </source>
</evidence>
<dbReference type="Pfam" id="PF00907">
    <property type="entry name" value="T-box"/>
    <property type="match status" value="1"/>
</dbReference>
<evidence type="ECO:0000256" key="6">
    <source>
        <dbReference type="PROSITE-ProRule" id="PRU00201"/>
    </source>
</evidence>
<dbReference type="InParanoid" id="G5AKX9"/>
<proteinExistence type="predicted"/>
<dbReference type="EMBL" id="JH165689">
    <property type="protein sequence ID" value="EHA97672.1"/>
    <property type="molecule type" value="Genomic_DNA"/>
</dbReference>
<protein>
    <submittedName>
        <fullName evidence="9">T-box transcription factor TBX3</fullName>
    </submittedName>
</protein>
<feature type="region of interest" description="Disordered" evidence="7">
    <location>
        <begin position="82"/>
        <end position="120"/>
    </location>
</feature>
<feature type="region of interest" description="Disordered" evidence="7">
    <location>
        <begin position="534"/>
        <end position="553"/>
    </location>
</feature>
<dbReference type="InterPro" id="IPR001699">
    <property type="entry name" value="TF_T-box"/>
</dbReference>
<dbReference type="InterPro" id="IPR048387">
    <property type="entry name" value="TBX2_3_RD"/>
</dbReference>
<dbReference type="GO" id="GO:0000981">
    <property type="term" value="F:DNA-binding transcription factor activity, RNA polymerase II-specific"/>
    <property type="evidence" value="ECO:0007669"/>
    <property type="project" value="TreeGrafter"/>
</dbReference>
<dbReference type="PROSITE" id="PS01283">
    <property type="entry name" value="TBOX_1"/>
    <property type="match status" value="1"/>
</dbReference>
<organism evidence="9 10">
    <name type="scientific">Heterocephalus glaber</name>
    <name type="common">Naked mole rat</name>
    <dbReference type="NCBI Taxonomy" id="10181"/>
    <lineage>
        <taxon>Eukaryota</taxon>
        <taxon>Metazoa</taxon>
        <taxon>Chordata</taxon>
        <taxon>Craniata</taxon>
        <taxon>Vertebrata</taxon>
        <taxon>Euteleostomi</taxon>
        <taxon>Mammalia</taxon>
        <taxon>Eutheria</taxon>
        <taxon>Euarchontoglires</taxon>
        <taxon>Glires</taxon>
        <taxon>Rodentia</taxon>
        <taxon>Hystricomorpha</taxon>
        <taxon>Bathyergidae</taxon>
        <taxon>Heterocephalus</taxon>
    </lineage>
</organism>
<dbReference type="InterPro" id="IPR046360">
    <property type="entry name" value="T-box_DNA-bd"/>
</dbReference>